<name>A0A0E9V8Y7_ANGAN</name>
<evidence type="ECO:0000313" key="1">
    <source>
        <dbReference type="EMBL" id="JAH73910.1"/>
    </source>
</evidence>
<protein>
    <submittedName>
        <fullName evidence="1">Uncharacterized protein</fullName>
    </submittedName>
</protein>
<accession>A0A0E9V8Y7</accession>
<proteinExistence type="predicted"/>
<reference evidence="1" key="2">
    <citation type="journal article" date="2015" name="Fish Shellfish Immunol.">
        <title>Early steps in the European eel (Anguilla anguilla)-Vibrio vulnificus interaction in the gills: Role of the RtxA13 toxin.</title>
        <authorList>
            <person name="Callol A."/>
            <person name="Pajuelo D."/>
            <person name="Ebbesson L."/>
            <person name="Teles M."/>
            <person name="MacKenzie S."/>
            <person name="Amaro C."/>
        </authorList>
    </citation>
    <scope>NUCLEOTIDE SEQUENCE</scope>
</reference>
<reference evidence="1" key="1">
    <citation type="submission" date="2014-11" db="EMBL/GenBank/DDBJ databases">
        <authorList>
            <person name="Amaro Gonzalez C."/>
        </authorList>
    </citation>
    <scope>NUCLEOTIDE SEQUENCE</scope>
</reference>
<dbReference type="EMBL" id="GBXM01034667">
    <property type="protein sequence ID" value="JAH73910.1"/>
    <property type="molecule type" value="Transcribed_RNA"/>
</dbReference>
<dbReference type="AlphaFoldDB" id="A0A0E9V8Y7"/>
<organism evidence="1">
    <name type="scientific">Anguilla anguilla</name>
    <name type="common">European freshwater eel</name>
    <name type="synonym">Muraena anguilla</name>
    <dbReference type="NCBI Taxonomy" id="7936"/>
    <lineage>
        <taxon>Eukaryota</taxon>
        <taxon>Metazoa</taxon>
        <taxon>Chordata</taxon>
        <taxon>Craniata</taxon>
        <taxon>Vertebrata</taxon>
        <taxon>Euteleostomi</taxon>
        <taxon>Actinopterygii</taxon>
        <taxon>Neopterygii</taxon>
        <taxon>Teleostei</taxon>
        <taxon>Anguilliformes</taxon>
        <taxon>Anguillidae</taxon>
        <taxon>Anguilla</taxon>
    </lineage>
</organism>
<sequence>MFVQSNFENVYFCNTQTFSYFTRVKLL</sequence>